<reference evidence="3" key="1">
    <citation type="submission" date="2020-01" db="EMBL/GenBank/DDBJ databases">
        <title>Identification and distribution of gene clusters putatively required for synthesis of sphingolipid metabolism inhibitors in phylogenetically diverse species of the filamentous fungus Fusarium.</title>
        <authorList>
            <person name="Kim H.-S."/>
            <person name="Busman M."/>
            <person name="Brown D.W."/>
            <person name="Divon H."/>
            <person name="Uhlig S."/>
            <person name="Proctor R.H."/>
        </authorList>
    </citation>
    <scope>NUCLEOTIDE SEQUENCE</scope>
    <source>
        <strain evidence="3">NRRL 53441</strain>
    </source>
</reference>
<dbReference type="OrthoDB" id="4840035at2759"/>
<evidence type="ECO:0000256" key="1">
    <source>
        <dbReference type="SAM" id="Coils"/>
    </source>
</evidence>
<dbReference type="EMBL" id="JAADJG010000080">
    <property type="protein sequence ID" value="KAF4455763.1"/>
    <property type="molecule type" value="Genomic_DNA"/>
</dbReference>
<evidence type="ECO:0000313" key="3">
    <source>
        <dbReference type="EMBL" id="KAF4455763.1"/>
    </source>
</evidence>
<comment type="caution">
    <text evidence="3">The sequence shown here is derived from an EMBL/GenBank/DDBJ whole genome shotgun (WGS) entry which is preliminary data.</text>
</comment>
<feature type="coiled-coil region" evidence="1">
    <location>
        <begin position="257"/>
        <end position="287"/>
    </location>
</feature>
<accession>A0A8H4P3F2</accession>
<organism evidence="3 4">
    <name type="scientific">Fusarium austroafricanum</name>
    <dbReference type="NCBI Taxonomy" id="2364996"/>
    <lineage>
        <taxon>Eukaryota</taxon>
        <taxon>Fungi</taxon>
        <taxon>Dikarya</taxon>
        <taxon>Ascomycota</taxon>
        <taxon>Pezizomycotina</taxon>
        <taxon>Sordariomycetes</taxon>
        <taxon>Hypocreomycetidae</taxon>
        <taxon>Hypocreales</taxon>
        <taxon>Nectriaceae</taxon>
        <taxon>Fusarium</taxon>
        <taxon>Fusarium concolor species complex</taxon>
    </lineage>
</organism>
<dbReference type="GO" id="GO:0051213">
    <property type="term" value="F:dioxygenase activity"/>
    <property type="evidence" value="ECO:0007669"/>
    <property type="project" value="UniProtKB-KW"/>
</dbReference>
<sequence length="578" mass="65950">MALVDNRLSLENLEDPWSAFLQPTNLAESKRDAITAVIAEESEKLRETWHKFQQFNKPEDRLDLNTTNPTMESIAKLVGQGMQNWNDKRKSGRQGTVSRKFHKFCNAIDSHKSLMKVLPESHEYFSMFMGSTTAVVQASVNHEAVIESLAEALEEMTDLVKDSERDWMLFSSDEMTSRVVDLYIGIFQFLNHAMEWMMRSRSKRAADAFNENLAKLFQNDISEVKSKFERIRLLATQSGLADGRITRHHVEGISSGVDSLREDNVRMEHMMKEMKESYKQLAQLCQQQLLIPQAQAFINDQRLLAEAEQRRRSWQSAASSIFSIEDVTEEKPAHITDRVNLDEAIQKLEKFFDTQRVKLSPQGFRLDLITPQMAQRLIGWLQGDVEGTLLLWLQGPTTLSEDQENPMSMLAAKFIQMSGEVKVRNEKPIPLISYFSNISHKKPRDGNGSREAQGTVALVYALLQQLLIDINLSPITHTRGQDALNQIQHKVFELDGTTRTWDQALCALTTAVELSVPGMLCVVDGMHWLDSKETEKLLRELIQCLRKTGFKVLFTTSARCAALSKEISREEYVHVDEP</sequence>
<gene>
    <name evidence="3" type="ORF">F53441_1962</name>
</gene>
<feature type="domain" description="DUF7708" evidence="2">
    <location>
        <begin position="101"/>
        <end position="238"/>
    </location>
</feature>
<keyword evidence="3" id="KW-0223">Dioxygenase</keyword>
<evidence type="ECO:0000259" key="2">
    <source>
        <dbReference type="Pfam" id="PF24809"/>
    </source>
</evidence>
<keyword evidence="4" id="KW-1185">Reference proteome</keyword>
<keyword evidence="1" id="KW-0175">Coiled coil</keyword>
<evidence type="ECO:0000313" key="4">
    <source>
        <dbReference type="Proteomes" id="UP000605986"/>
    </source>
</evidence>
<dbReference type="Pfam" id="PF24809">
    <property type="entry name" value="DUF7708"/>
    <property type="match status" value="1"/>
</dbReference>
<keyword evidence="3" id="KW-0560">Oxidoreductase</keyword>
<dbReference type="AlphaFoldDB" id="A0A8H4P3F2"/>
<name>A0A8H4P3F2_9HYPO</name>
<dbReference type="Proteomes" id="UP000605986">
    <property type="component" value="Unassembled WGS sequence"/>
</dbReference>
<dbReference type="InterPro" id="IPR056125">
    <property type="entry name" value="DUF7708"/>
</dbReference>
<proteinExistence type="predicted"/>
<protein>
    <submittedName>
        <fullName evidence="3">Phytanoyl-CoA dioxygenase family protein</fullName>
    </submittedName>
</protein>